<evidence type="ECO:0000313" key="1">
    <source>
        <dbReference type="EMBL" id="AOZ10164.1"/>
    </source>
</evidence>
<reference evidence="1 2" key="1">
    <citation type="submission" date="2016-10" db="EMBL/GenBank/DDBJ databases">
        <title>Complete genome sequences of three Cupriavidus strains isolated from various Malaysian environments.</title>
        <authorList>
            <person name="Abdullah A.A.-A."/>
            <person name="Shafie N.A.H."/>
            <person name="Lau N.S."/>
        </authorList>
    </citation>
    <scope>NUCLEOTIDE SEQUENCE [LARGE SCALE GENOMIC DNA]</scope>
    <source>
        <strain evidence="1 2">USMAA1020</strain>
    </source>
</reference>
<gene>
    <name evidence="1" type="ORF">BKK80_31555</name>
</gene>
<sequence>MRSASRPPWTQAAATALISTSRFGRASDATPRIVQAGNSRVMQRALISRNAPSCSSIRTW</sequence>
<protein>
    <submittedName>
        <fullName evidence="1">Uncharacterized protein</fullName>
    </submittedName>
</protein>
<accession>A0ABM6FE84</accession>
<dbReference type="EMBL" id="CP017755">
    <property type="protein sequence ID" value="AOZ10164.1"/>
    <property type="molecule type" value="Genomic_DNA"/>
</dbReference>
<name>A0ABM6FE84_9BURK</name>
<organism evidence="1 2">
    <name type="scientific">Cupriavidus malaysiensis</name>
    <dbReference type="NCBI Taxonomy" id="367825"/>
    <lineage>
        <taxon>Bacteria</taxon>
        <taxon>Pseudomonadati</taxon>
        <taxon>Pseudomonadota</taxon>
        <taxon>Betaproteobacteria</taxon>
        <taxon>Burkholderiales</taxon>
        <taxon>Burkholderiaceae</taxon>
        <taxon>Cupriavidus</taxon>
    </lineage>
</organism>
<keyword evidence="2" id="KW-1185">Reference proteome</keyword>
<evidence type="ECO:0000313" key="2">
    <source>
        <dbReference type="Proteomes" id="UP000177515"/>
    </source>
</evidence>
<proteinExistence type="predicted"/>
<dbReference type="Proteomes" id="UP000177515">
    <property type="component" value="Chromosome 2"/>
</dbReference>